<dbReference type="InterPro" id="IPR036388">
    <property type="entry name" value="WH-like_DNA-bd_sf"/>
</dbReference>
<evidence type="ECO:0000313" key="3">
    <source>
        <dbReference type="Proteomes" id="UP000193570"/>
    </source>
</evidence>
<dbReference type="AlphaFoldDB" id="A0A1X7AAX3"/>
<evidence type="ECO:0000313" key="2">
    <source>
        <dbReference type="EMBL" id="SLN74815.1"/>
    </source>
</evidence>
<gene>
    <name evidence="2" type="ORF">ROJ8625_04106</name>
</gene>
<evidence type="ECO:0008006" key="4">
    <source>
        <dbReference type="Google" id="ProtNLM"/>
    </source>
</evidence>
<dbReference type="Gene3D" id="1.10.10.10">
    <property type="entry name" value="Winged helix-like DNA-binding domain superfamily/Winged helix DNA-binding domain"/>
    <property type="match status" value="1"/>
</dbReference>
<evidence type="ECO:0000256" key="1">
    <source>
        <dbReference type="SAM" id="MobiDB-lite"/>
    </source>
</evidence>
<dbReference type="InterPro" id="IPR036390">
    <property type="entry name" value="WH_DNA-bd_sf"/>
</dbReference>
<accession>A0A1X7AAX3</accession>
<sequence length="108" mass="12267">MTYTVYTARPLPSHIPERPKPRTAATWAQHRKAELTPALSLPKMQVEILAVMKDGRERTIDDVMTRVKGSREAVRRRLSELADAGLLVRDRINVQGNSSITIYRKEQG</sequence>
<organism evidence="2 3">
    <name type="scientific">Roseivivax jejudonensis</name>
    <dbReference type="NCBI Taxonomy" id="1529041"/>
    <lineage>
        <taxon>Bacteria</taxon>
        <taxon>Pseudomonadati</taxon>
        <taxon>Pseudomonadota</taxon>
        <taxon>Alphaproteobacteria</taxon>
        <taxon>Rhodobacterales</taxon>
        <taxon>Roseobacteraceae</taxon>
        <taxon>Roseivivax</taxon>
    </lineage>
</organism>
<dbReference type="SUPFAM" id="SSF46785">
    <property type="entry name" value="Winged helix' DNA-binding domain"/>
    <property type="match status" value="1"/>
</dbReference>
<reference evidence="2 3" key="1">
    <citation type="submission" date="2017-03" db="EMBL/GenBank/DDBJ databases">
        <authorList>
            <person name="Afonso C.L."/>
            <person name="Miller P.J."/>
            <person name="Scott M.A."/>
            <person name="Spackman E."/>
            <person name="Goraichik I."/>
            <person name="Dimitrov K.M."/>
            <person name="Suarez D.L."/>
            <person name="Swayne D.E."/>
        </authorList>
    </citation>
    <scope>NUCLEOTIDE SEQUENCE [LARGE SCALE GENOMIC DNA]</scope>
    <source>
        <strain evidence="2 3">CECT 8625</strain>
    </source>
</reference>
<dbReference type="EMBL" id="FWFK01000011">
    <property type="protein sequence ID" value="SLN74815.1"/>
    <property type="molecule type" value="Genomic_DNA"/>
</dbReference>
<dbReference type="RefSeq" id="WP_085793753.1">
    <property type="nucleotide sequence ID" value="NZ_FWFK01000011.1"/>
</dbReference>
<name>A0A1X7AAX3_9RHOB</name>
<proteinExistence type="predicted"/>
<keyword evidence="3" id="KW-1185">Reference proteome</keyword>
<feature type="region of interest" description="Disordered" evidence="1">
    <location>
        <begin position="1"/>
        <end position="21"/>
    </location>
</feature>
<dbReference type="Proteomes" id="UP000193570">
    <property type="component" value="Unassembled WGS sequence"/>
</dbReference>
<protein>
    <recommendedName>
        <fullName evidence="4">MarR family protein</fullName>
    </recommendedName>
</protein>